<protein>
    <recommendedName>
        <fullName evidence="2">LysM domain-containing protein</fullName>
    </recommendedName>
</protein>
<dbReference type="Gene3D" id="1.10.530.10">
    <property type="match status" value="1"/>
</dbReference>
<keyword evidence="1" id="KW-0732">Signal</keyword>
<keyword evidence="4" id="KW-1185">Reference proteome</keyword>
<dbReference type="Pfam" id="PF01464">
    <property type="entry name" value="SLT"/>
    <property type="match status" value="1"/>
</dbReference>
<dbReference type="PROSITE" id="PS51782">
    <property type="entry name" value="LYSM"/>
    <property type="match status" value="2"/>
</dbReference>
<sequence length="518" mass="58785">MNYAANSLMKINAAQCVCLLIKNHALTAFICFSLTVVLAGCMQTQTHTATKQEVLNALLVEVPAPNAPKPLLPSIQEKKPEALKPYIEQDLWQHIAFNLRFEISPHPRLKKRIDWYLAQPDYLLKVNERAAPYLYHIVKKVEQQKLPLELALLPFVESDFRPHAVSKQQAVGAWQLVDATAYHFGLQSNDWYDGRKDVLAATDAALAYLKYLHKTFNGNWLHAIAAYNSGEGRVKSAIKKNRKQRKSTHYWYLKLPKETSDYVPKLLALSYLLQHPDTGFKRPNLINQASTTILDVGQEFSFGILASLLEINKQRLHELNPGYLRHQSPTNGPHKVLVPLTEKALMKSAFYRDQFSLNYTVVQNDTLYGIARRFSTSVEKIKQLNDKKSNLIRVGERLLINQPNIDRSLTVDYKISPYLQQQAPVKQATIEHHHTIVSGDSLWDLSQHYQVPLKDLLDWNNLQAASILSPGNVLILHLPAKQEAKPKRPTNAPSYLDKLENAVNASEVPRSAVPNLPQ</sequence>
<dbReference type="InterPro" id="IPR008258">
    <property type="entry name" value="Transglycosylase_SLT_dom_1"/>
</dbReference>
<feature type="chain" id="PRO_5007882346" description="LysM domain-containing protein" evidence="1">
    <location>
        <begin position="40"/>
        <end position="518"/>
    </location>
</feature>
<evidence type="ECO:0000313" key="4">
    <source>
        <dbReference type="Proteomes" id="UP000076643"/>
    </source>
</evidence>
<dbReference type="SUPFAM" id="SSF53955">
    <property type="entry name" value="Lysozyme-like"/>
    <property type="match status" value="1"/>
</dbReference>
<comment type="caution">
    <text evidence="3">The sequence shown here is derived from an EMBL/GenBank/DDBJ whole genome shotgun (WGS) entry which is preliminary data.</text>
</comment>
<organism evidence="3 4">
    <name type="scientific">Pseudoalteromonas luteoviolacea DSM 6061</name>
    <dbReference type="NCBI Taxonomy" id="1365250"/>
    <lineage>
        <taxon>Bacteria</taxon>
        <taxon>Pseudomonadati</taxon>
        <taxon>Pseudomonadota</taxon>
        <taxon>Gammaproteobacteria</taxon>
        <taxon>Alteromonadales</taxon>
        <taxon>Pseudoalteromonadaceae</taxon>
        <taxon>Pseudoalteromonas</taxon>
    </lineage>
</organism>
<dbReference type="InterPro" id="IPR023346">
    <property type="entry name" value="Lysozyme-like_dom_sf"/>
</dbReference>
<dbReference type="InterPro" id="IPR036779">
    <property type="entry name" value="LysM_dom_sf"/>
</dbReference>
<dbReference type="AlphaFoldDB" id="A0A166XJM9"/>
<dbReference type="Proteomes" id="UP000076643">
    <property type="component" value="Unassembled WGS sequence"/>
</dbReference>
<reference evidence="3 4" key="1">
    <citation type="submission" date="2013-07" db="EMBL/GenBank/DDBJ databases">
        <title>Comparative Genomic and Metabolomic Analysis of Twelve Strains of Pseudoalteromonas luteoviolacea.</title>
        <authorList>
            <person name="Vynne N.G."/>
            <person name="Mansson M."/>
            <person name="Gram L."/>
        </authorList>
    </citation>
    <scope>NUCLEOTIDE SEQUENCE [LARGE SCALE GENOMIC DNA]</scope>
    <source>
        <strain evidence="3 4">DSM 6061</strain>
    </source>
</reference>
<dbReference type="PANTHER" id="PTHR33734">
    <property type="entry name" value="LYSM DOMAIN-CONTAINING GPI-ANCHORED PROTEIN 2"/>
    <property type="match status" value="1"/>
</dbReference>
<dbReference type="PATRIC" id="fig|1365250.3.peg.1587"/>
<evidence type="ECO:0000259" key="2">
    <source>
        <dbReference type="PROSITE" id="PS51782"/>
    </source>
</evidence>
<proteinExistence type="predicted"/>
<feature type="domain" description="LysM" evidence="2">
    <location>
        <begin position="432"/>
        <end position="476"/>
    </location>
</feature>
<feature type="domain" description="LysM" evidence="2">
    <location>
        <begin position="357"/>
        <end position="400"/>
    </location>
</feature>
<feature type="signal peptide" evidence="1">
    <location>
        <begin position="1"/>
        <end position="39"/>
    </location>
</feature>
<name>A0A166XJM9_9GAMM</name>
<gene>
    <name evidence="3" type="ORF">N475_11785</name>
</gene>
<dbReference type="Gene3D" id="3.10.350.10">
    <property type="entry name" value="LysM domain"/>
    <property type="match status" value="2"/>
</dbReference>
<dbReference type="CDD" id="cd00118">
    <property type="entry name" value="LysM"/>
    <property type="match status" value="2"/>
</dbReference>
<dbReference type="SUPFAM" id="SSF54106">
    <property type="entry name" value="LysM domain"/>
    <property type="match status" value="2"/>
</dbReference>
<dbReference type="Pfam" id="PF01476">
    <property type="entry name" value="LysM"/>
    <property type="match status" value="2"/>
</dbReference>
<dbReference type="InterPro" id="IPR018392">
    <property type="entry name" value="LysM"/>
</dbReference>
<dbReference type="EMBL" id="AUYB01000095">
    <property type="protein sequence ID" value="KZN40452.1"/>
    <property type="molecule type" value="Genomic_DNA"/>
</dbReference>
<evidence type="ECO:0000313" key="3">
    <source>
        <dbReference type="EMBL" id="KZN40452.1"/>
    </source>
</evidence>
<accession>A0A166XJM9</accession>
<evidence type="ECO:0000256" key="1">
    <source>
        <dbReference type="SAM" id="SignalP"/>
    </source>
</evidence>
<dbReference type="CDD" id="cd16894">
    <property type="entry name" value="MltD-like"/>
    <property type="match status" value="1"/>
</dbReference>
<dbReference type="SMART" id="SM00257">
    <property type="entry name" value="LysM"/>
    <property type="match status" value="2"/>
</dbReference>
<dbReference type="PANTHER" id="PTHR33734:SF22">
    <property type="entry name" value="MEMBRANE-BOUND LYTIC MUREIN TRANSGLYCOSYLASE D"/>
    <property type="match status" value="1"/>
</dbReference>